<feature type="disulfide bond" evidence="3">
    <location>
        <begin position="113"/>
        <end position="122"/>
    </location>
</feature>
<accession>A0A6J8DLU1</accession>
<dbReference type="SMART" id="SM00181">
    <property type="entry name" value="EGF"/>
    <property type="match status" value="3"/>
</dbReference>
<evidence type="ECO:0000313" key="5">
    <source>
        <dbReference type="EMBL" id="CAC5409548.1"/>
    </source>
</evidence>
<reference evidence="5 6" key="1">
    <citation type="submission" date="2020-06" db="EMBL/GenBank/DDBJ databases">
        <authorList>
            <person name="Li R."/>
            <person name="Bekaert M."/>
        </authorList>
    </citation>
    <scope>NUCLEOTIDE SEQUENCE [LARGE SCALE GENOMIC DNA]</scope>
    <source>
        <strain evidence="6">wild</strain>
    </source>
</reference>
<dbReference type="Pfam" id="PF00008">
    <property type="entry name" value="EGF"/>
    <property type="match status" value="1"/>
</dbReference>
<dbReference type="InterPro" id="IPR036691">
    <property type="entry name" value="Endo/exonu/phosph_ase_sf"/>
</dbReference>
<keyword evidence="1" id="KW-0732">Signal</keyword>
<name>A0A6J8DLU1_MYTCO</name>
<proteinExistence type="predicted"/>
<dbReference type="GO" id="GO:0005576">
    <property type="term" value="C:extracellular region"/>
    <property type="evidence" value="ECO:0007669"/>
    <property type="project" value="TreeGrafter"/>
</dbReference>
<dbReference type="PROSITE" id="PS50026">
    <property type="entry name" value="EGF_3"/>
    <property type="match status" value="2"/>
</dbReference>
<feature type="disulfide bond" evidence="3">
    <location>
        <begin position="63"/>
        <end position="73"/>
    </location>
</feature>
<sequence>MSNLSALGKKIVVSQQRNLNIIIMFFKIFVHQAAKNGGTCIRRGKCQCPHGYAGLLCENKVTCSPGCMNNGICYQTNKCRCLQGYEGDICTIPICNPECKNNGTCSEPDTCLCENGYEGDLCEVNRHPEYDVDSSGSTNILSGSPVLLPLSSIKNKKPEVDIFTNTTQPDIIIGTETWLDPKTLSYEYFSKDQYTVLRKDRPPNKKGQCHEGILIAISNIFLCTEIKELDTGCEMIWLELLISNALKCYICAYRPQPDDYTSLDLLNESLSRINARSKSAIIVNLQSENESRINFSEIGLLNSVCHETKSNWKKTTFCHTISVIGSQC</sequence>
<comment type="caution">
    <text evidence="3">Lacks conserved residue(s) required for the propagation of feature annotation.</text>
</comment>
<keyword evidence="6" id="KW-1185">Reference proteome</keyword>
<dbReference type="EMBL" id="CACVKT020007644">
    <property type="protein sequence ID" value="CAC5409548.1"/>
    <property type="molecule type" value="Genomic_DNA"/>
</dbReference>
<gene>
    <name evidence="5" type="ORF">MCOR_42815</name>
</gene>
<dbReference type="SUPFAM" id="SSF57196">
    <property type="entry name" value="EGF/Laminin"/>
    <property type="match status" value="1"/>
</dbReference>
<dbReference type="OrthoDB" id="6107840at2759"/>
<evidence type="ECO:0000256" key="3">
    <source>
        <dbReference type="PROSITE-ProRule" id="PRU00076"/>
    </source>
</evidence>
<feature type="domain" description="EGF-like" evidence="4">
    <location>
        <begin position="91"/>
        <end position="123"/>
    </location>
</feature>
<dbReference type="PROSITE" id="PS00022">
    <property type="entry name" value="EGF_1"/>
    <property type="match status" value="2"/>
</dbReference>
<dbReference type="Gene3D" id="2.10.25.10">
    <property type="entry name" value="Laminin"/>
    <property type="match status" value="2"/>
</dbReference>
<dbReference type="GO" id="GO:0005102">
    <property type="term" value="F:signaling receptor binding"/>
    <property type="evidence" value="ECO:0007669"/>
    <property type="project" value="TreeGrafter"/>
</dbReference>
<dbReference type="GO" id="GO:0009986">
    <property type="term" value="C:cell surface"/>
    <property type="evidence" value="ECO:0007669"/>
    <property type="project" value="TreeGrafter"/>
</dbReference>
<dbReference type="AlphaFoldDB" id="A0A6J8DLU1"/>
<evidence type="ECO:0000256" key="1">
    <source>
        <dbReference type="ARBA" id="ARBA00022729"/>
    </source>
</evidence>
<keyword evidence="2 3" id="KW-1015">Disulfide bond</keyword>
<evidence type="ECO:0000313" key="6">
    <source>
        <dbReference type="Proteomes" id="UP000507470"/>
    </source>
</evidence>
<feature type="disulfide bond" evidence="3">
    <location>
        <begin position="95"/>
        <end position="105"/>
    </location>
</feature>
<keyword evidence="3" id="KW-0245">EGF-like domain</keyword>
<evidence type="ECO:0000259" key="4">
    <source>
        <dbReference type="PROSITE" id="PS50026"/>
    </source>
</evidence>
<organism evidence="5 6">
    <name type="scientific">Mytilus coruscus</name>
    <name type="common">Sea mussel</name>
    <dbReference type="NCBI Taxonomy" id="42192"/>
    <lineage>
        <taxon>Eukaryota</taxon>
        <taxon>Metazoa</taxon>
        <taxon>Spiralia</taxon>
        <taxon>Lophotrochozoa</taxon>
        <taxon>Mollusca</taxon>
        <taxon>Bivalvia</taxon>
        <taxon>Autobranchia</taxon>
        <taxon>Pteriomorphia</taxon>
        <taxon>Mytilida</taxon>
        <taxon>Mytiloidea</taxon>
        <taxon>Mytilidae</taxon>
        <taxon>Mytilinae</taxon>
        <taxon>Mytilus</taxon>
    </lineage>
</organism>
<evidence type="ECO:0000256" key="2">
    <source>
        <dbReference type="ARBA" id="ARBA00023157"/>
    </source>
</evidence>
<dbReference type="Proteomes" id="UP000507470">
    <property type="component" value="Unassembled WGS sequence"/>
</dbReference>
<dbReference type="FunFam" id="2.10.25.10:FF:000020">
    <property type="entry name" value="Latent-transforming growth factor beta-binding protein 1"/>
    <property type="match status" value="1"/>
</dbReference>
<dbReference type="PANTHER" id="PTHR14949">
    <property type="entry name" value="EGF-LIKE-DOMAIN, MULTIPLE 7, 8"/>
    <property type="match status" value="1"/>
</dbReference>
<dbReference type="Gene3D" id="3.60.10.10">
    <property type="entry name" value="Endonuclease/exonuclease/phosphatase"/>
    <property type="match status" value="1"/>
</dbReference>
<dbReference type="InterPro" id="IPR050969">
    <property type="entry name" value="Dev_Signal_Modulators"/>
</dbReference>
<dbReference type="PANTHER" id="PTHR14949:SF56">
    <property type="entry name" value="EGF-LIKE-DOMAIN, MULTIPLE 7"/>
    <property type="match status" value="1"/>
</dbReference>
<feature type="domain" description="EGF-like" evidence="4">
    <location>
        <begin position="59"/>
        <end position="88"/>
    </location>
</feature>
<dbReference type="InterPro" id="IPR000742">
    <property type="entry name" value="EGF"/>
</dbReference>
<dbReference type="PROSITE" id="PS01186">
    <property type="entry name" value="EGF_2"/>
    <property type="match status" value="2"/>
</dbReference>
<protein>
    <submittedName>
        <fullName evidence="5">WIF1</fullName>
    </submittedName>
</protein>